<feature type="region of interest" description="Disordered" evidence="4">
    <location>
        <begin position="133"/>
        <end position="153"/>
    </location>
</feature>
<proteinExistence type="inferred from homology"/>
<dbReference type="Pfam" id="PF06386">
    <property type="entry name" value="GvpL_GvpF"/>
    <property type="match status" value="1"/>
</dbReference>
<protein>
    <submittedName>
        <fullName evidence="5">GvpL/GvpF family gas vesicle protein</fullName>
    </submittedName>
</protein>
<comment type="subcellular location">
    <subcellularLocation>
        <location evidence="2">Gas vesicle</location>
    </subcellularLocation>
</comment>
<sequence>MNELRYVYAVCRPFEAALQADLVGVGGAPLKQLEHGGLVAVLSRVPEADFGYEPLRAHLEDLDWLTATARAHQAVIAALTTVTCPLPLRLGTVFRDDSGVRTMLEDEGDQLRELLARIDGCVEWGVKVYAEPEAQQAPSEPAAAGQAASGRDYLRMRRTRQQGADRLWARADSFAQELHTDLTARAAATRLHRPQNPELSRATGRNILNGAYLVGRSQSEEFVECVERTKDQEPGLRVELTGPWAAYSFSDPNGDEEEAW</sequence>
<evidence type="ECO:0000256" key="2">
    <source>
        <dbReference type="ARBA" id="ARBA00035108"/>
    </source>
</evidence>
<dbReference type="PANTHER" id="PTHR36852:SF1">
    <property type="entry name" value="PROTEIN GVPL 2"/>
    <property type="match status" value="1"/>
</dbReference>
<reference evidence="5 6" key="1">
    <citation type="submission" date="2020-02" db="EMBL/GenBank/DDBJ databases">
        <title>Whole-genome analyses of novel actinobacteria.</title>
        <authorList>
            <person name="Sahin N."/>
            <person name="Tokatli A."/>
        </authorList>
    </citation>
    <scope>NUCLEOTIDE SEQUENCE [LARGE SCALE GENOMIC DNA]</scope>
    <source>
        <strain evidence="5 6">YC504</strain>
    </source>
</reference>
<dbReference type="EMBL" id="JAAKZW010000060">
    <property type="protein sequence ID" value="NGO77299.1"/>
    <property type="molecule type" value="Genomic_DNA"/>
</dbReference>
<organism evidence="5 6">
    <name type="scientific">Streptomyces mesophilus</name>
    <dbReference type="NCBI Taxonomy" id="1775132"/>
    <lineage>
        <taxon>Bacteria</taxon>
        <taxon>Bacillati</taxon>
        <taxon>Actinomycetota</taxon>
        <taxon>Actinomycetes</taxon>
        <taxon>Kitasatosporales</taxon>
        <taxon>Streptomycetaceae</taxon>
        <taxon>Streptomyces</taxon>
    </lineage>
</organism>
<evidence type="ECO:0000256" key="1">
    <source>
        <dbReference type="ARBA" id="ARBA00022987"/>
    </source>
</evidence>
<keyword evidence="1" id="KW-0304">Gas vesicle</keyword>
<keyword evidence="6" id="KW-1185">Reference proteome</keyword>
<feature type="compositionally biased region" description="Low complexity" evidence="4">
    <location>
        <begin position="133"/>
        <end position="150"/>
    </location>
</feature>
<dbReference type="InterPro" id="IPR009430">
    <property type="entry name" value="GvpL/GvpF"/>
</dbReference>
<gene>
    <name evidence="5" type="ORF">G6045_16770</name>
</gene>
<dbReference type="GO" id="GO:0031411">
    <property type="term" value="C:gas vesicle"/>
    <property type="evidence" value="ECO:0007669"/>
    <property type="project" value="UniProtKB-SubCell"/>
</dbReference>
<comment type="caution">
    <text evidence="5">The sequence shown here is derived from an EMBL/GenBank/DDBJ whole genome shotgun (WGS) entry which is preliminary data.</text>
</comment>
<evidence type="ECO:0000313" key="5">
    <source>
        <dbReference type="EMBL" id="NGO77299.1"/>
    </source>
</evidence>
<dbReference type="Proteomes" id="UP000481109">
    <property type="component" value="Unassembled WGS sequence"/>
</dbReference>
<evidence type="ECO:0000313" key="6">
    <source>
        <dbReference type="Proteomes" id="UP000481109"/>
    </source>
</evidence>
<accession>A0A6G4XIB9</accession>
<comment type="similarity">
    <text evidence="3">Belongs to the gas vesicle GvpF/GvpL family.</text>
</comment>
<dbReference type="PANTHER" id="PTHR36852">
    <property type="entry name" value="PROTEIN GVPL 2"/>
    <property type="match status" value="1"/>
</dbReference>
<dbReference type="GO" id="GO:0031412">
    <property type="term" value="P:gas vesicle organization"/>
    <property type="evidence" value="ECO:0007669"/>
    <property type="project" value="InterPro"/>
</dbReference>
<name>A0A6G4XIB9_9ACTN</name>
<evidence type="ECO:0000256" key="4">
    <source>
        <dbReference type="SAM" id="MobiDB-lite"/>
    </source>
</evidence>
<dbReference type="RefSeq" id="WP_165332766.1">
    <property type="nucleotide sequence ID" value="NZ_JAAKZW010000060.1"/>
</dbReference>
<evidence type="ECO:0000256" key="3">
    <source>
        <dbReference type="ARBA" id="ARBA00035643"/>
    </source>
</evidence>
<dbReference type="AlphaFoldDB" id="A0A6G4XIB9"/>